<dbReference type="EMBL" id="JANPWB010000001">
    <property type="protein sequence ID" value="KAJ1218412.1"/>
    <property type="molecule type" value="Genomic_DNA"/>
</dbReference>
<evidence type="ECO:0000313" key="3">
    <source>
        <dbReference type="Proteomes" id="UP001066276"/>
    </source>
</evidence>
<gene>
    <name evidence="2" type="ORF">NDU88_005992</name>
</gene>
<evidence type="ECO:0000313" key="2">
    <source>
        <dbReference type="EMBL" id="KAJ1218412.1"/>
    </source>
</evidence>
<sequence length="82" mass="8552">MSDALDRRCPQGRPLPRRAGPVFRTGPAPRSSFCAPGPTEPGVPSGCSGRESKGPRGPKKSPRPQGCEIPKGVPGPRGPRPD</sequence>
<accession>A0AAV7WZG6</accession>
<comment type="caution">
    <text evidence="2">The sequence shown here is derived from an EMBL/GenBank/DDBJ whole genome shotgun (WGS) entry which is preliminary data.</text>
</comment>
<dbReference type="Proteomes" id="UP001066276">
    <property type="component" value="Chromosome 1_1"/>
</dbReference>
<reference evidence="2" key="1">
    <citation type="journal article" date="2022" name="bioRxiv">
        <title>Sequencing and chromosome-scale assembly of the giantPleurodeles waltlgenome.</title>
        <authorList>
            <person name="Brown T."/>
            <person name="Elewa A."/>
            <person name="Iarovenko S."/>
            <person name="Subramanian E."/>
            <person name="Araus A.J."/>
            <person name="Petzold A."/>
            <person name="Susuki M."/>
            <person name="Suzuki K.-i.T."/>
            <person name="Hayashi T."/>
            <person name="Toyoda A."/>
            <person name="Oliveira C."/>
            <person name="Osipova E."/>
            <person name="Leigh N.D."/>
            <person name="Simon A."/>
            <person name="Yun M.H."/>
        </authorList>
    </citation>
    <scope>NUCLEOTIDE SEQUENCE</scope>
    <source>
        <strain evidence="2">20211129_DDA</strain>
        <tissue evidence="2">Liver</tissue>
    </source>
</reference>
<organism evidence="2 3">
    <name type="scientific">Pleurodeles waltl</name>
    <name type="common">Iberian ribbed newt</name>
    <dbReference type="NCBI Taxonomy" id="8319"/>
    <lineage>
        <taxon>Eukaryota</taxon>
        <taxon>Metazoa</taxon>
        <taxon>Chordata</taxon>
        <taxon>Craniata</taxon>
        <taxon>Vertebrata</taxon>
        <taxon>Euteleostomi</taxon>
        <taxon>Amphibia</taxon>
        <taxon>Batrachia</taxon>
        <taxon>Caudata</taxon>
        <taxon>Salamandroidea</taxon>
        <taxon>Salamandridae</taxon>
        <taxon>Pleurodelinae</taxon>
        <taxon>Pleurodeles</taxon>
    </lineage>
</organism>
<evidence type="ECO:0000256" key="1">
    <source>
        <dbReference type="SAM" id="MobiDB-lite"/>
    </source>
</evidence>
<keyword evidence="3" id="KW-1185">Reference proteome</keyword>
<protein>
    <submittedName>
        <fullName evidence="2">Uncharacterized protein</fullName>
    </submittedName>
</protein>
<proteinExistence type="predicted"/>
<feature type="region of interest" description="Disordered" evidence="1">
    <location>
        <begin position="1"/>
        <end position="82"/>
    </location>
</feature>
<dbReference type="AlphaFoldDB" id="A0AAV7WZG6"/>
<name>A0AAV7WZG6_PLEWA</name>